<dbReference type="PANTHER" id="PTHR31346">
    <property type="entry name" value="MULTIPLE ORGANELLAR RNA EDITING FACTOR 2, CHLOROPLASTIC-RELATED-RELATED"/>
    <property type="match status" value="1"/>
</dbReference>
<feature type="domain" description="MORF/ORRM1/DAG-like MORF" evidence="3">
    <location>
        <begin position="88"/>
        <end position="132"/>
    </location>
</feature>
<comment type="caution">
    <text evidence="4">The sequence shown here is derived from an EMBL/GenBank/DDBJ whole genome shotgun (WGS) entry which is preliminary data.</text>
</comment>
<evidence type="ECO:0000256" key="2">
    <source>
        <dbReference type="ARBA" id="ARBA00022946"/>
    </source>
</evidence>
<proteinExistence type="predicted"/>
<evidence type="ECO:0000259" key="3">
    <source>
        <dbReference type="Pfam" id="PF21864"/>
    </source>
</evidence>
<dbReference type="PANTHER" id="PTHR31346:SF1">
    <property type="entry name" value="MULTIPLE ORGANELLAR RNA EDITING FACTOR 3, MITOCHONDRIAL"/>
    <property type="match status" value="1"/>
</dbReference>
<evidence type="ECO:0000313" key="5">
    <source>
        <dbReference type="Proteomes" id="UP001396334"/>
    </source>
</evidence>
<evidence type="ECO:0000313" key="4">
    <source>
        <dbReference type="EMBL" id="KAK8982702.1"/>
    </source>
</evidence>
<protein>
    <recommendedName>
        <fullName evidence="3">MORF/ORRM1/DAG-like MORF domain-containing protein</fullName>
    </recommendedName>
</protein>
<accession>A0ABR2P2R0</accession>
<keyword evidence="1" id="KW-0507">mRNA processing</keyword>
<keyword evidence="5" id="KW-1185">Reference proteome</keyword>
<dbReference type="InterPro" id="IPR039206">
    <property type="entry name" value="MORF/ORRM1/DAG-like"/>
</dbReference>
<dbReference type="EMBL" id="JBBPBN010000085">
    <property type="protein sequence ID" value="KAK8982702.1"/>
    <property type="molecule type" value="Genomic_DNA"/>
</dbReference>
<name>A0ABR2P2R0_9ROSI</name>
<organism evidence="4 5">
    <name type="scientific">Hibiscus sabdariffa</name>
    <name type="common">roselle</name>
    <dbReference type="NCBI Taxonomy" id="183260"/>
    <lineage>
        <taxon>Eukaryota</taxon>
        <taxon>Viridiplantae</taxon>
        <taxon>Streptophyta</taxon>
        <taxon>Embryophyta</taxon>
        <taxon>Tracheophyta</taxon>
        <taxon>Spermatophyta</taxon>
        <taxon>Magnoliopsida</taxon>
        <taxon>eudicotyledons</taxon>
        <taxon>Gunneridae</taxon>
        <taxon>Pentapetalae</taxon>
        <taxon>rosids</taxon>
        <taxon>malvids</taxon>
        <taxon>Malvales</taxon>
        <taxon>Malvaceae</taxon>
        <taxon>Malvoideae</taxon>
        <taxon>Hibiscus</taxon>
    </lineage>
</organism>
<evidence type="ECO:0000256" key="1">
    <source>
        <dbReference type="ARBA" id="ARBA00022664"/>
    </source>
</evidence>
<dbReference type="InterPro" id="IPR054059">
    <property type="entry name" value="MORF/ORRM1/DAG-like_MORF"/>
</dbReference>
<dbReference type="Pfam" id="PF21864">
    <property type="entry name" value="MORF_dom"/>
    <property type="match status" value="1"/>
</dbReference>
<gene>
    <name evidence="4" type="ORF">V6N11_046615</name>
</gene>
<dbReference type="Proteomes" id="UP001396334">
    <property type="component" value="Unassembled WGS sequence"/>
</dbReference>
<sequence>MASFNARRSLSTLLSRALSSPLSSSSLSSRSRLAFALLGNSPVSIPEVVKIMTRTKTSGSGYSPLNDPSPNWSNRPPKETILLDGCDYEHWLIVLEFPEDPKLSEEEMIDAYVKTLASVVGSEEEAKKKIYSDYLVCSGFCRIRISMFRTKIMEGICLLMGKSSIGHNIQVRFSHLAPEFEDVVKDMLEDDVFCYYGEEPPITADVFGLPFHRILVEKLIISSAENFISRSPQIKAEAYHPTDTTTAAAPPISFPKSFGKSWTSSGPSGGNCSGIDIVNKSPNLFGDLVSSALPYLMGNLADLLPKSGGSRGSSGGYNSSSGTSTVKARQHFCLVAGGFDESGSTTELEGLAPPPVGVTASSAKSKGIETNISKASARARREQHVDPCTGLQEVPSVAWLKWLPRSHELSMFVGLRDSLTNTIPYPESEYSSIMS</sequence>
<keyword evidence="2" id="KW-0809">Transit peptide</keyword>
<reference evidence="4 5" key="1">
    <citation type="journal article" date="2024" name="G3 (Bethesda)">
        <title>Genome assembly of Hibiscus sabdariffa L. provides insights into metabolisms of medicinal natural products.</title>
        <authorList>
            <person name="Kim T."/>
        </authorList>
    </citation>
    <scope>NUCLEOTIDE SEQUENCE [LARGE SCALE GENOMIC DNA]</scope>
    <source>
        <strain evidence="4">TK-2024</strain>
        <tissue evidence="4">Old leaves</tissue>
    </source>
</reference>